<evidence type="ECO:0000256" key="4">
    <source>
        <dbReference type="ARBA" id="ARBA00023128"/>
    </source>
</evidence>
<feature type="domain" description="HIG1" evidence="8">
    <location>
        <begin position="39"/>
        <end position="130"/>
    </location>
</feature>
<dbReference type="Proteomes" id="UP000836402">
    <property type="component" value="Unassembled WGS sequence"/>
</dbReference>
<reference evidence="10" key="1">
    <citation type="submission" date="2016-04" db="EMBL/GenBank/DDBJ databases">
        <authorList>
            <person name="Nguyen H.D."/>
            <person name="Kesanakurti P."/>
            <person name="Cullis J."/>
            <person name="Levesque C.A."/>
            <person name="Hambleton S."/>
        </authorList>
    </citation>
    <scope>NUCLEOTIDE SEQUENCE</scope>
    <source>
        <strain evidence="10">DAOMC 238032</strain>
    </source>
</reference>
<keyword evidence="6" id="KW-0175">Coiled coil</keyword>
<feature type="compositionally biased region" description="Basic and acidic residues" evidence="7">
    <location>
        <begin position="195"/>
        <end position="207"/>
    </location>
</feature>
<dbReference type="InterPro" id="IPR050355">
    <property type="entry name" value="RCF1"/>
</dbReference>
<dbReference type="EMBL" id="LWDD02000054">
    <property type="protein sequence ID" value="KAE8264637.1"/>
    <property type="molecule type" value="Genomic_DNA"/>
</dbReference>
<feature type="coiled-coil region" evidence="6">
    <location>
        <begin position="148"/>
        <end position="175"/>
    </location>
</feature>
<keyword evidence="3" id="KW-1133">Transmembrane helix</keyword>
<evidence type="ECO:0000256" key="2">
    <source>
        <dbReference type="ARBA" id="ARBA00022692"/>
    </source>
</evidence>
<keyword evidence="12" id="KW-1185">Reference proteome</keyword>
<evidence type="ECO:0000256" key="1">
    <source>
        <dbReference type="ARBA" id="ARBA00004325"/>
    </source>
</evidence>
<name>A0A177V3P5_9BASI</name>
<dbReference type="GO" id="GO:0031966">
    <property type="term" value="C:mitochondrial membrane"/>
    <property type="evidence" value="ECO:0007669"/>
    <property type="project" value="UniProtKB-SubCell"/>
</dbReference>
<feature type="compositionally biased region" description="Polar residues" evidence="7">
    <location>
        <begin position="132"/>
        <end position="142"/>
    </location>
</feature>
<reference evidence="9" key="3">
    <citation type="submission" date="2020-10" db="EMBL/GenBank/DDBJ databases">
        <authorList>
            <person name="Sedaghatjoo S."/>
        </authorList>
    </citation>
    <scope>NUCLEOTIDE SEQUENCE</scope>
    <source>
        <strain evidence="9">AZH3</strain>
    </source>
</reference>
<keyword evidence="4" id="KW-0496">Mitochondrion</keyword>
<comment type="caution">
    <text evidence="10">The sequence shown here is derived from an EMBL/GenBank/DDBJ whole genome shotgun (WGS) entry which is preliminary data.</text>
</comment>
<evidence type="ECO:0000256" key="7">
    <source>
        <dbReference type="SAM" id="MobiDB-lite"/>
    </source>
</evidence>
<dbReference type="Gene3D" id="6.10.140.1320">
    <property type="match status" value="1"/>
</dbReference>
<evidence type="ECO:0000313" key="9">
    <source>
        <dbReference type="EMBL" id="CAD6918682.1"/>
    </source>
</evidence>
<gene>
    <name evidence="10" type="ORF">A4X03_0g802</name>
    <name evidence="9" type="ORF">JKIAZH3_G2322</name>
</gene>
<evidence type="ECO:0000313" key="11">
    <source>
        <dbReference type="Proteomes" id="UP000077671"/>
    </source>
</evidence>
<feature type="region of interest" description="Disordered" evidence="7">
    <location>
        <begin position="186"/>
        <end position="227"/>
    </location>
</feature>
<dbReference type="PANTHER" id="PTHR12297:SF3">
    <property type="entry name" value="HIG1 DOMAIN FAMILY MEMBER 1A"/>
    <property type="match status" value="1"/>
</dbReference>
<organism evidence="10 11">
    <name type="scientific">Tilletia caries</name>
    <name type="common">wheat bunt fungus</name>
    <dbReference type="NCBI Taxonomy" id="13290"/>
    <lineage>
        <taxon>Eukaryota</taxon>
        <taxon>Fungi</taxon>
        <taxon>Dikarya</taxon>
        <taxon>Basidiomycota</taxon>
        <taxon>Ustilaginomycotina</taxon>
        <taxon>Exobasidiomycetes</taxon>
        <taxon>Tilletiales</taxon>
        <taxon>Tilletiaceae</taxon>
        <taxon>Tilletia</taxon>
    </lineage>
</organism>
<protein>
    <recommendedName>
        <fullName evidence="8">HIG1 domain-containing protein</fullName>
    </recommendedName>
</protein>
<evidence type="ECO:0000259" key="8">
    <source>
        <dbReference type="PROSITE" id="PS51503"/>
    </source>
</evidence>
<dbReference type="Proteomes" id="UP000077671">
    <property type="component" value="Unassembled WGS sequence"/>
</dbReference>
<reference evidence="10" key="2">
    <citation type="journal article" date="2019" name="IMA Fungus">
        <title>Genome sequencing and comparison of five Tilletia species to identify candidate genes for the detection of regulated species infecting wheat.</title>
        <authorList>
            <person name="Nguyen H.D.T."/>
            <person name="Sultana T."/>
            <person name="Kesanakurti P."/>
            <person name="Hambleton S."/>
        </authorList>
    </citation>
    <scope>NUCLEOTIDE SEQUENCE</scope>
    <source>
        <strain evidence="10">DAOMC 238032</strain>
    </source>
</reference>
<dbReference type="Pfam" id="PF04588">
    <property type="entry name" value="HIG_1_N"/>
    <property type="match status" value="1"/>
</dbReference>
<dbReference type="PROSITE" id="PS51503">
    <property type="entry name" value="HIG1"/>
    <property type="match status" value="1"/>
</dbReference>
<evidence type="ECO:0000256" key="6">
    <source>
        <dbReference type="SAM" id="Coils"/>
    </source>
</evidence>
<evidence type="ECO:0000313" key="10">
    <source>
        <dbReference type="EMBL" id="KAE8264637.1"/>
    </source>
</evidence>
<dbReference type="PANTHER" id="PTHR12297">
    <property type="entry name" value="HYPOXIA-INDUCBILE GENE 1 HIG1 -RELATED"/>
    <property type="match status" value="1"/>
</dbReference>
<dbReference type="EMBL" id="CAJHJG010002202">
    <property type="protein sequence ID" value="CAD6918682.1"/>
    <property type="molecule type" value="Genomic_DNA"/>
</dbReference>
<dbReference type="InterPro" id="IPR007667">
    <property type="entry name" value="Hypoxia_induced_domain"/>
</dbReference>
<dbReference type="GO" id="GO:0097250">
    <property type="term" value="P:mitochondrial respirasome assembly"/>
    <property type="evidence" value="ECO:0007669"/>
    <property type="project" value="TreeGrafter"/>
</dbReference>
<feature type="compositionally biased region" description="Pro residues" evidence="7">
    <location>
        <begin position="1"/>
        <end position="10"/>
    </location>
</feature>
<sequence>MASQYIPPPVLDAQPDTPSSSPSSSPSPSPSLKQKTDIFDTSDAAFASELTPTPRDKLIRKLKEQPLVPLGSLLTCAALIAASNQLRKGNREQFNRALRWRVGFQGLTVVAAVAGSLYYASAPPPSASSSSENDTPSITTSPGRPATVLQLERAQERQQEERAALRRRLRDAEDLHAEELRLAAAAAEAGMARESASEKDAEDRAQVERYIIGSGKARPVFGQDARR</sequence>
<proteinExistence type="predicted"/>
<keyword evidence="2" id="KW-0812">Transmembrane</keyword>
<dbReference type="AlphaFoldDB" id="A0A177V3P5"/>
<evidence type="ECO:0000313" key="12">
    <source>
        <dbReference type="Proteomes" id="UP000836402"/>
    </source>
</evidence>
<keyword evidence="5" id="KW-0472">Membrane</keyword>
<feature type="region of interest" description="Disordered" evidence="7">
    <location>
        <begin position="1"/>
        <end position="35"/>
    </location>
</feature>
<evidence type="ECO:0000256" key="5">
    <source>
        <dbReference type="ARBA" id="ARBA00023136"/>
    </source>
</evidence>
<comment type="subcellular location">
    <subcellularLocation>
        <location evidence="1">Mitochondrion membrane</location>
    </subcellularLocation>
</comment>
<accession>A0A177V3P5</accession>
<feature type="region of interest" description="Disordered" evidence="7">
    <location>
        <begin position="122"/>
        <end position="144"/>
    </location>
</feature>
<evidence type="ECO:0000256" key="3">
    <source>
        <dbReference type="ARBA" id="ARBA00022989"/>
    </source>
</evidence>